<dbReference type="SUPFAM" id="SSF56672">
    <property type="entry name" value="DNA/RNA polymerases"/>
    <property type="match status" value="1"/>
</dbReference>
<keyword evidence="5" id="KW-1185">Reference proteome</keyword>
<dbReference type="PANTHER" id="PTHR37984:SF5">
    <property type="entry name" value="PROTEIN NYNRIN-LIKE"/>
    <property type="match status" value="1"/>
</dbReference>
<dbReference type="AlphaFoldDB" id="A0AAW0SQJ3"/>
<dbReference type="GO" id="GO:0071897">
    <property type="term" value="P:DNA biosynthetic process"/>
    <property type="evidence" value="ECO:0007669"/>
    <property type="project" value="UniProtKB-ARBA"/>
</dbReference>
<dbReference type="InterPro" id="IPR050951">
    <property type="entry name" value="Retrovirus_Pol_polyprotein"/>
</dbReference>
<name>A0AAW0SQJ3_SCYPA</name>
<feature type="domain" description="Reverse transcriptase/retrotransposon-derived protein RNase H-like" evidence="3">
    <location>
        <begin position="185"/>
        <end position="247"/>
    </location>
</feature>
<protein>
    <recommendedName>
        <fullName evidence="3">Reverse transcriptase/retrotransposon-derived protein RNase H-like domain-containing protein</fullName>
    </recommendedName>
</protein>
<dbReference type="InterPro" id="IPR043128">
    <property type="entry name" value="Rev_trsase/Diguanyl_cyclase"/>
</dbReference>
<dbReference type="EMBL" id="JARAKH010000048">
    <property type="protein sequence ID" value="KAK8376417.1"/>
    <property type="molecule type" value="Genomic_DNA"/>
</dbReference>
<dbReference type="InterPro" id="IPR043502">
    <property type="entry name" value="DNA/RNA_pol_sf"/>
</dbReference>
<evidence type="ECO:0000259" key="3">
    <source>
        <dbReference type="Pfam" id="PF17919"/>
    </source>
</evidence>
<evidence type="ECO:0000313" key="4">
    <source>
        <dbReference type="EMBL" id="KAK8376417.1"/>
    </source>
</evidence>
<gene>
    <name evidence="4" type="ORF">O3P69_009809</name>
</gene>
<accession>A0AAW0SQJ3</accession>
<comment type="caution">
    <text evidence="4">The sequence shown here is derived from an EMBL/GenBank/DDBJ whole genome shotgun (WGS) entry which is preliminary data.</text>
</comment>
<dbReference type="Proteomes" id="UP001487740">
    <property type="component" value="Unassembled WGS sequence"/>
</dbReference>
<dbReference type="GO" id="GO:0003824">
    <property type="term" value="F:catalytic activity"/>
    <property type="evidence" value="ECO:0007669"/>
    <property type="project" value="UniProtKB-KW"/>
</dbReference>
<evidence type="ECO:0000256" key="2">
    <source>
        <dbReference type="SAM" id="MobiDB-lite"/>
    </source>
</evidence>
<proteinExistence type="predicted"/>
<dbReference type="Pfam" id="PF17919">
    <property type="entry name" value="RT_RNaseH_2"/>
    <property type="match status" value="1"/>
</dbReference>
<feature type="region of interest" description="Disordered" evidence="2">
    <location>
        <begin position="312"/>
        <end position="331"/>
    </location>
</feature>
<evidence type="ECO:0000313" key="5">
    <source>
        <dbReference type="Proteomes" id="UP001487740"/>
    </source>
</evidence>
<dbReference type="PANTHER" id="PTHR37984">
    <property type="entry name" value="PROTEIN CBG26694"/>
    <property type="match status" value="1"/>
</dbReference>
<dbReference type="Gene3D" id="3.30.70.270">
    <property type="match status" value="1"/>
</dbReference>
<dbReference type="InterPro" id="IPR041577">
    <property type="entry name" value="RT_RNaseH_2"/>
</dbReference>
<reference evidence="4 5" key="1">
    <citation type="submission" date="2023-03" db="EMBL/GenBank/DDBJ databases">
        <title>High-quality genome of Scylla paramamosain provides insights in environmental adaptation.</title>
        <authorList>
            <person name="Zhang L."/>
        </authorList>
    </citation>
    <scope>NUCLEOTIDE SEQUENCE [LARGE SCALE GENOMIC DNA]</scope>
    <source>
        <strain evidence="4">LZ_2023a</strain>
        <tissue evidence="4">Muscle</tissue>
    </source>
</reference>
<keyword evidence="1" id="KW-0511">Multifunctional enzyme</keyword>
<organism evidence="4 5">
    <name type="scientific">Scylla paramamosain</name>
    <name type="common">Mud crab</name>
    <dbReference type="NCBI Taxonomy" id="85552"/>
    <lineage>
        <taxon>Eukaryota</taxon>
        <taxon>Metazoa</taxon>
        <taxon>Ecdysozoa</taxon>
        <taxon>Arthropoda</taxon>
        <taxon>Crustacea</taxon>
        <taxon>Multicrustacea</taxon>
        <taxon>Malacostraca</taxon>
        <taxon>Eumalacostraca</taxon>
        <taxon>Eucarida</taxon>
        <taxon>Decapoda</taxon>
        <taxon>Pleocyemata</taxon>
        <taxon>Brachyura</taxon>
        <taxon>Eubrachyura</taxon>
        <taxon>Portunoidea</taxon>
        <taxon>Portunidae</taxon>
        <taxon>Portuninae</taxon>
        <taxon>Scylla</taxon>
    </lineage>
</organism>
<evidence type="ECO:0000256" key="1">
    <source>
        <dbReference type="ARBA" id="ARBA00023268"/>
    </source>
</evidence>
<sequence length="331" mass="36459">MGEPACNTSNLTHEEASWEVQKTTALQGKGATEALMGLDLLTQLGLTIHPATGEVFAVEHGPVTTQLCALPAIKGYQHKIVLKADATPLVFEKASRPITAFITHEGLFLFKRVPFELASAGAAFQKLLDRLLAGIPGCQQYLDDILCTGRTQQEHGKRLMLFIPRYASAVSSMGQPLENDMPLKWTSEVDQEFMALKRKISTCPTLMAYNPQLFTIVTTDVSDKGIGVVLSQMDDSEKEQAVLYSGRAGDRVARWQARLIPYSYEVEYVPRSRLPGADALSRFPVTENIEEGKEEYEIVALLDDETAITQQETEEVASADEHKLPASSVNK</sequence>